<name>A0A1I0YNN7_9RHOB</name>
<dbReference type="InterPro" id="IPR050490">
    <property type="entry name" value="Bact_solute-bd_prot1"/>
</dbReference>
<comment type="similarity">
    <text evidence="2">Belongs to the bacterial solute-binding protein 1 family.</text>
</comment>
<dbReference type="STRING" id="871651.SAMN05421688_3207"/>
<evidence type="ECO:0000313" key="4">
    <source>
        <dbReference type="Proteomes" id="UP000198796"/>
    </source>
</evidence>
<dbReference type="EMBL" id="FOJU01000006">
    <property type="protein sequence ID" value="SFB14396.1"/>
    <property type="molecule type" value="Genomic_DNA"/>
</dbReference>
<organism evidence="3 4">
    <name type="scientific">Poseidonocella pacifica</name>
    <dbReference type="NCBI Taxonomy" id="871651"/>
    <lineage>
        <taxon>Bacteria</taxon>
        <taxon>Pseudomonadati</taxon>
        <taxon>Pseudomonadota</taxon>
        <taxon>Alphaproteobacteria</taxon>
        <taxon>Rhodobacterales</taxon>
        <taxon>Roseobacteraceae</taxon>
        <taxon>Poseidonocella</taxon>
    </lineage>
</organism>
<dbReference type="GO" id="GO:0042597">
    <property type="term" value="C:periplasmic space"/>
    <property type="evidence" value="ECO:0007669"/>
    <property type="project" value="UniProtKB-SubCell"/>
</dbReference>
<reference evidence="3 4" key="1">
    <citation type="submission" date="2016-10" db="EMBL/GenBank/DDBJ databases">
        <authorList>
            <person name="de Groot N.N."/>
        </authorList>
    </citation>
    <scope>NUCLEOTIDE SEQUENCE [LARGE SCALE GENOMIC DNA]</scope>
    <source>
        <strain evidence="3 4">DSM 29316</strain>
    </source>
</reference>
<protein>
    <submittedName>
        <fullName evidence="3">Carbohydrate ABC transporter substrate-binding protein, CUT1 family</fullName>
    </submittedName>
</protein>
<evidence type="ECO:0000256" key="1">
    <source>
        <dbReference type="ARBA" id="ARBA00004418"/>
    </source>
</evidence>
<proteinExistence type="inferred from homology"/>
<dbReference type="Gene3D" id="3.40.190.10">
    <property type="entry name" value="Periplasmic binding protein-like II"/>
    <property type="match status" value="2"/>
</dbReference>
<keyword evidence="4" id="KW-1185">Reference proteome</keyword>
<comment type="subcellular location">
    <subcellularLocation>
        <location evidence="1">Periplasm</location>
    </subcellularLocation>
</comment>
<dbReference type="AlphaFoldDB" id="A0A1I0YNN7"/>
<gene>
    <name evidence="3" type="ORF">SAMN05421688_3207</name>
</gene>
<accession>A0A1I0YNN7</accession>
<dbReference type="Proteomes" id="UP000198796">
    <property type="component" value="Unassembled WGS sequence"/>
</dbReference>
<dbReference type="PANTHER" id="PTHR43649">
    <property type="entry name" value="ARABINOSE-BINDING PROTEIN-RELATED"/>
    <property type="match status" value="1"/>
</dbReference>
<dbReference type="SUPFAM" id="SSF53850">
    <property type="entry name" value="Periplasmic binding protein-like II"/>
    <property type="match status" value="1"/>
</dbReference>
<dbReference type="PANTHER" id="PTHR43649:SF12">
    <property type="entry name" value="DIACETYLCHITOBIOSE BINDING PROTEIN DASA"/>
    <property type="match status" value="1"/>
</dbReference>
<evidence type="ECO:0000256" key="2">
    <source>
        <dbReference type="ARBA" id="ARBA00008520"/>
    </source>
</evidence>
<sequence>MTVRGFSRRGMLAMGAAGTLMPRALFADLHMSAIQRAVAKLDIPQGTVLRLLLPEGSEANLAPIKAAWTKMTGFEVVHELSDVDDINARIAEDLLLETADYDVALPATFGLPDLAYSNAVLSLEPFLAKCPNAYSEEGHLYTVGNRFEGETYGLQTDGDVYLMFYRKNLMEDPEEGKAYADQFGTALDIPTDWNELDRQMRFFHRPEQKMYGGTLFRAPGYLAWEFLARFEAEGGQLFDDQFRPQFNGEAAVKVLSDLIQATSYLHPGSGFGTLFENWDRFTSDQVYANIGWGGSQKSFNAPGSPLRGNLRYSALPRGKGSGRGYFNWGWSYVIPTSAPYPELSFLFSALAMDPEISTTAVQQIDGYFDPFHERHYSDPVIQEVYSPSFLEVHRSAMLAAGHDIYLPGYGNYLAALNENIHAALTGDLSEDLALERMQIEWGRITLEFGGDSQARRWAALRSTG</sequence>
<evidence type="ECO:0000313" key="3">
    <source>
        <dbReference type="EMBL" id="SFB14396.1"/>
    </source>
</evidence>
<dbReference type="InterPro" id="IPR006059">
    <property type="entry name" value="SBP"/>
</dbReference>
<dbReference type="Pfam" id="PF13416">
    <property type="entry name" value="SBP_bac_8"/>
    <property type="match status" value="1"/>
</dbReference>